<proteinExistence type="inferred from homology"/>
<evidence type="ECO:0000256" key="1">
    <source>
        <dbReference type="ARBA" id="ARBA00006484"/>
    </source>
</evidence>
<name>A0ABM1EX38_PRICU</name>
<dbReference type="Proteomes" id="UP000695022">
    <property type="component" value="Unplaced"/>
</dbReference>
<dbReference type="PANTHER" id="PTHR43899:SF13">
    <property type="entry name" value="RH59310P"/>
    <property type="match status" value="1"/>
</dbReference>
<comment type="similarity">
    <text evidence="1">Belongs to the short-chain dehydrogenases/reductases (SDR) family.</text>
</comment>
<sequence>MYMYDVSCHVTKATDGIGKQYTLQLLAELGLNIVLVGRSPEKLKATNDEVRARGNVQVKTVVVDCSGGREIYADVERKLSELEIGVLVNNVSIAYPGFYSDFLAISRDYHADMINVNNLSYVMMTHIVLPQVWWSCSC</sequence>
<keyword evidence="2" id="KW-0560">Oxidoreductase</keyword>
<dbReference type="PANTHER" id="PTHR43899">
    <property type="entry name" value="RH59310P"/>
    <property type="match status" value="1"/>
</dbReference>
<gene>
    <name evidence="4" type="primary">LOC106816648</name>
</gene>
<dbReference type="InterPro" id="IPR036291">
    <property type="entry name" value="NAD(P)-bd_dom_sf"/>
</dbReference>
<dbReference type="Pfam" id="PF00106">
    <property type="entry name" value="adh_short"/>
    <property type="match status" value="1"/>
</dbReference>
<reference evidence="4" key="1">
    <citation type="submission" date="2025-08" db="UniProtKB">
        <authorList>
            <consortium name="RefSeq"/>
        </authorList>
    </citation>
    <scope>IDENTIFICATION</scope>
</reference>
<dbReference type="Gene3D" id="3.40.50.720">
    <property type="entry name" value="NAD(P)-binding Rossmann-like Domain"/>
    <property type="match status" value="1"/>
</dbReference>
<keyword evidence="3" id="KW-1185">Reference proteome</keyword>
<protein>
    <submittedName>
        <fullName evidence="4">Hydroxysteroid dehydrogenase-like protein 1</fullName>
    </submittedName>
</protein>
<dbReference type="InterPro" id="IPR051019">
    <property type="entry name" value="VLCFA-Steroid_DH"/>
</dbReference>
<dbReference type="RefSeq" id="XP_014676759.1">
    <property type="nucleotide sequence ID" value="XM_014821273.1"/>
</dbReference>
<evidence type="ECO:0000313" key="4">
    <source>
        <dbReference type="RefSeq" id="XP_014676759.1"/>
    </source>
</evidence>
<dbReference type="InterPro" id="IPR002347">
    <property type="entry name" value="SDR_fam"/>
</dbReference>
<dbReference type="GeneID" id="106816648"/>
<dbReference type="SUPFAM" id="SSF51735">
    <property type="entry name" value="NAD(P)-binding Rossmann-fold domains"/>
    <property type="match status" value="1"/>
</dbReference>
<organism evidence="3 4">
    <name type="scientific">Priapulus caudatus</name>
    <name type="common">Priapulid worm</name>
    <dbReference type="NCBI Taxonomy" id="37621"/>
    <lineage>
        <taxon>Eukaryota</taxon>
        <taxon>Metazoa</taxon>
        <taxon>Ecdysozoa</taxon>
        <taxon>Scalidophora</taxon>
        <taxon>Priapulida</taxon>
        <taxon>Priapulimorpha</taxon>
        <taxon>Priapulimorphida</taxon>
        <taxon>Priapulidae</taxon>
        <taxon>Priapulus</taxon>
    </lineage>
</organism>
<evidence type="ECO:0000256" key="2">
    <source>
        <dbReference type="ARBA" id="ARBA00023002"/>
    </source>
</evidence>
<accession>A0ABM1EX38</accession>
<evidence type="ECO:0000313" key="3">
    <source>
        <dbReference type="Proteomes" id="UP000695022"/>
    </source>
</evidence>